<evidence type="ECO:0000313" key="3">
    <source>
        <dbReference type="Proteomes" id="UP000321250"/>
    </source>
</evidence>
<gene>
    <name evidence="2" type="ORF">FSB78_06475</name>
</gene>
<name>A0A5C6UDY0_9SPHN</name>
<evidence type="ECO:0000256" key="1">
    <source>
        <dbReference type="SAM" id="MobiDB-lite"/>
    </source>
</evidence>
<accession>A0A5C6UDY0</accession>
<feature type="region of interest" description="Disordered" evidence="1">
    <location>
        <begin position="1"/>
        <end position="22"/>
    </location>
</feature>
<reference evidence="2 3" key="1">
    <citation type="journal article" date="2013" name="Antonie Van Leeuwenhoek">
        <title>Sphingomonas ginsenosidivorax sp. nov., with the ability to transform ginsenosides.</title>
        <authorList>
            <person name="Jin X.F."/>
            <person name="Kim J.K."/>
            <person name="Liu Q.M."/>
            <person name="Kang M.S."/>
            <person name="He D."/>
            <person name="Jin F.X."/>
            <person name="Kim S.C."/>
            <person name="Im W.T."/>
        </authorList>
    </citation>
    <scope>NUCLEOTIDE SEQUENCE [LARGE SCALE GENOMIC DNA]</scope>
    <source>
        <strain evidence="2 3">KHI67</strain>
    </source>
</reference>
<dbReference type="RefSeq" id="WP_158637975.1">
    <property type="nucleotide sequence ID" value="NZ_VOQR01000001.1"/>
</dbReference>
<dbReference type="AlphaFoldDB" id="A0A5C6UDY0"/>
<dbReference type="OrthoDB" id="7566431at2"/>
<comment type="caution">
    <text evidence="2">The sequence shown here is derived from an EMBL/GenBank/DDBJ whole genome shotgun (WGS) entry which is preliminary data.</text>
</comment>
<keyword evidence="3" id="KW-1185">Reference proteome</keyword>
<dbReference type="Proteomes" id="UP000321250">
    <property type="component" value="Unassembled WGS sequence"/>
</dbReference>
<proteinExistence type="predicted"/>
<evidence type="ECO:0000313" key="2">
    <source>
        <dbReference type="EMBL" id="TXC70620.1"/>
    </source>
</evidence>
<sequence length="89" mass="9641">MPAKLLRKTDTDGPTDAEPVASGSLEDMIAAAEAMGPDEAKDMIIRCVGRDRPITWAEIRDLRRAAEPARRFEGTTPVGRRLVGMPHGA</sequence>
<dbReference type="EMBL" id="VOQR01000001">
    <property type="protein sequence ID" value="TXC70620.1"/>
    <property type="molecule type" value="Genomic_DNA"/>
</dbReference>
<protein>
    <submittedName>
        <fullName evidence="2">Uncharacterized protein</fullName>
    </submittedName>
</protein>
<organism evidence="2 3">
    <name type="scientific">Sphingomonas ginsenosidivorax</name>
    <dbReference type="NCBI Taxonomy" id="862135"/>
    <lineage>
        <taxon>Bacteria</taxon>
        <taxon>Pseudomonadati</taxon>
        <taxon>Pseudomonadota</taxon>
        <taxon>Alphaproteobacteria</taxon>
        <taxon>Sphingomonadales</taxon>
        <taxon>Sphingomonadaceae</taxon>
        <taxon>Sphingomonas</taxon>
    </lineage>
</organism>